<organism evidence="1 2">
    <name type="scientific">Fusarium kuroshium</name>
    <dbReference type="NCBI Taxonomy" id="2010991"/>
    <lineage>
        <taxon>Eukaryota</taxon>
        <taxon>Fungi</taxon>
        <taxon>Dikarya</taxon>
        <taxon>Ascomycota</taxon>
        <taxon>Pezizomycotina</taxon>
        <taxon>Sordariomycetes</taxon>
        <taxon>Hypocreomycetidae</taxon>
        <taxon>Hypocreales</taxon>
        <taxon>Nectriaceae</taxon>
        <taxon>Fusarium</taxon>
        <taxon>Fusarium solani species complex</taxon>
    </lineage>
</organism>
<proteinExistence type="predicted"/>
<dbReference type="EMBL" id="NKUJ01000421">
    <property type="protein sequence ID" value="RMJ05291.1"/>
    <property type="molecule type" value="Genomic_DNA"/>
</dbReference>
<evidence type="ECO:0008006" key="3">
    <source>
        <dbReference type="Google" id="ProtNLM"/>
    </source>
</evidence>
<evidence type="ECO:0000313" key="2">
    <source>
        <dbReference type="Proteomes" id="UP000277212"/>
    </source>
</evidence>
<sequence>MSTCAEITVFRLQEAAAVQVLDRSTELGQSFFGTILAIQGTLGVQKVHYSLSVERTDELWLFVNWESDESCQNKLHVPSHNRVLLRNLLQPFLKDKKPSSNHTFHVSPSPYHVLNDPTAPIVEIFRIFFPADTTDADLEAIHAHWKKCSTLAIYSGGIARGAAWGWTKEREVPHPDGEGEPGFHLVVLVTWESLARHLENNDTEGFKESAKIFHDMPRLVGYDMMHINGLLPEV</sequence>
<reference evidence="1 2" key="1">
    <citation type="submission" date="2017-06" db="EMBL/GenBank/DDBJ databases">
        <title>Comparative genomic analysis of Ambrosia Fusariam Clade fungi.</title>
        <authorList>
            <person name="Stajich J.E."/>
            <person name="Carrillo J."/>
            <person name="Kijimoto T."/>
            <person name="Eskalen A."/>
            <person name="O'Donnell K."/>
            <person name="Kasson M."/>
        </authorList>
    </citation>
    <scope>NUCLEOTIDE SEQUENCE [LARGE SCALE GENOMIC DNA]</scope>
    <source>
        <strain evidence="1">UCR3666</strain>
    </source>
</reference>
<accession>A0A3M2RJ05</accession>
<dbReference type="STRING" id="2010991.A0A3M2RJ05"/>
<comment type="caution">
    <text evidence="1">The sequence shown here is derived from an EMBL/GenBank/DDBJ whole genome shotgun (WGS) entry which is preliminary data.</text>
</comment>
<dbReference type="Proteomes" id="UP000277212">
    <property type="component" value="Unassembled WGS sequence"/>
</dbReference>
<keyword evidence="2" id="KW-1185">Reference proteome</keyword>
<dbReference type="OrthoDB" id="3830579at2759"/>
<evidence type="ECO:0000313" key="1">
    <source>
        <dbReference type="EMBL" id="RMJ05291.1"/>
    </source>
</evidence>
<dbReference type="AlphaFoldDB" id="A0A3M2RJ05"/>
<name>A0A3M2RJ05_9HYPO</name>
<protein>
    <recommendedName>
        <fullName evidence="3">ABM domain-containing protein</fullName>
    </recommendedName>
</protein>
<gene>
    <name evidence="1" type="ORF">CDV36_014033</name>
</gene>